<protein>
    <submittedName>
        <fullName evidence="6">Mismatch-specific DNA-glycosylase</fullName>
    </submittedName>
</protein>
<keyword evidence="7" id="KW-1185">Reference proteome</keyword>
<dbReference type="RefSeq" id="WP_268109881.1">
    <property type="nucleotide sequence ID" value="NZ_JAPPUX010000001.1"/>
</dbReference>
<name>A0ABT4C7Y5_9ACTN</name>
<proteinExistence type="predicted"/>
<feature type="region of interest" description="Disordered" evidence="4">
    <location>
        <begin position="287"/>
        <end position="368"/>
    </location>
</feature>
<dbReference type="InterPro" id="IPR015637">
    <property type="entry name" value="MUG/TDG"/>
</dbReference>
<dbReference type="SUPFAM" id="SSF52141">
    <property type="entry name" value="Uracil-DNA glycosylase-like"/>
    <property type="match status" value="1"/>
</dbReference>
<dbReference type="CDD" id="cd10028">
    <property type="entry name" value="UDG-F2_TDG_MUG"/>
    <property type="match status" value="1"/>
</dbReference>
<keyword evidence="3" id="KW-0234">DNA repair</keyword>
<dbReference type="InterPro" id="IPR036895">
    <property type="entry name" value="Uracil-DNA_glycosylase-like_sf"/>
</dbReference>
<evidence type="ECO:0000313" key="6">
    <source>
        <dbReference type="EMBL" id="MCY4725065.1"/>
    </source>
</evidence>
<evidence type="ECO:0000256" key="2">
    <source>
        <dbReference type="ARBA" id="ARBA00022801"/>
    </source>
</evidence>
<organism evidence="6 7">
    <name type="scientific">Nocardioides pini</name>
    <dbReference type="NCBI Taxonomy" id="2975053"/>
    <lineage>
        <taxon>Bacteria</taxon>
        <taxon>Bacillati</taxon>
        <taxon>Actinomycetota</taxon>
        <taxon>Actinomycetes</taxon>
        <taxon>Propionibacteriales</taxon>
        <taxon>Nocardioidaceae</taxon>
        <taxon>Nocardioides</taxon>
    </lineage>
</organism>
<evidence type="ECO:0000259" key="5">
    <source>
        <dbReference type="Pfam" id="PF03167"/>
    </source>
</evidence>
<evidence type="ECO:0000256" key="1">
    <source>
        <dbReference type="ARBA" id="ARBA00022763"/>
    </source>
</evidence>
<reference evidence="6" key="1">
    <citation type="submission" date="2022-08" db="EMBL/GenBank/DDBJ databases">
        <title>Genome sequencing of Nocardioides sp. STR2.</title>
        <authorList>
            <person name="So Y."/>
        </authorList>
    </citation>
    <scope>NUCLEOTIDE SEQUENCE</scope>
    <source>
        <strain evidence="6">STR2</strain>
    </source>
</reference>
<evidence type="ECO:0000313" key="7">
    <source>
        <dbReference type="Proteomes" id="UP001074726"/>
    </source>
</evidence>
<dbReference type="PANTHER" id="PTHR12159:SF9">
    <property type="entry name" value="G_T MISMATCH-SPECIFIC THYMINE DNA GLYCOSYLASE"/>
    <property type="match status" value="1"/>
</dbReference>
<keyword evidence="2" id="KW-0378">Hydrolase</keyword>
<keyword evidence="1" id="KW-0227">DNA damage</keyword>
<feature type="domain" description="Uracil-DNA glycosylase-like" evidence="5">
    <location>
        <begin position="26"/>
        <end position="172"/>
    </location>
</feature>
<dbReference type="Pfam" id="PF03167">
    <property type="entry name" value="UDG"/>
    <property type="match status" value="1"/>
</dbReference>
<dbReference type="PANTHER" id="PTHR12159">
    <property type="entry name" value="G/T AND G/U MISMATCH-SPECIFIC DNA GLYCOSYLASE"/>
    <property type="match status" value="1"/>
</dbReference>
<feature type="compositionally biased region" description="Polar residues" evidence="4">
    <location>
        <begin position="358"/>
        <end position="368"/>
    </location>
</feature>
<evidence type="ECO:0000256" key="3">
    <source>
        <dbReference type="ARBA" id="ARBA00023204"/>
    </source>
</evidence>
<sequence length="368" mass="38448">MGFTRAELESFRDVEVPDLLPGPDQPLRLLFVGINPGLWTAATQSHFARPGNRFYPALLRAGIVTRPIDPSAGMTDEDRNELRRRGIGITNVVPRATARADELTVAELRAGGERLRALVVERAPTVVAVAGVTAYRSAFAEPRARVGEQPVRWGGSRVFVVPNPSGLNAHETVATLAEAYAGGGARGRGAGERSGVLTGPAPGRRSGGVRRWEQTVLHEQRLHPLALAVELLSGREDGEQVGAARHVGGLAEHPVVGQPAPLVLGEPHPAAVEGGTEPAQVRAHLLDGPAEGDHVGPVAACETDPPGGGPGAAPLGEVAAQGGAGHPHQRQGQQEPADGDEPAPHPSTVRRRRVGRQPMSTPSKSSGE</sequence>
<comment type="caution">
    <text evidence="6">The sequence shown here is derived from an EMBL/GenBank/DDBJ whole genome shotgun (WGS) entry which is preliminary data.</text>
</comment>
<dbReference type="InterPro" id="IPR005122">
    <property type="entry name" value="Uracil-DNA_glycosylase-like"/>
</dbReference>
<feature type="region of interest" description="Disordered" evidence="4">
    <location>
        <begin position="184"/>
        <end position="209"/>
    </location>
</feature>
<dbReference type="Proteomes" id="UP001074726">
    <property type="component" value="Unassembled WGS sequence"/>
</dbReference>
<dbReference type="Gene3D" id="3.40.470.10">
    <property type="entry name" value="Uracil-DNA glycosylase-like domain"/>
    <property type="match status" value="1"/>
</dbReference>
<gene>
    <name evidence="6" type="ORF">NYO98_02165</name>
</gene>
<accession>A0ABT4C7Y5</accession>
<dbReference type="EMBL" id="JAPPUX010000001">
    <property type="protein sequence ID" value="MCY4725065.1"/>
    <property type="molecule type" value="Genomic_DNA"/>
</dbReference>
<evidence type="ECO:0000256" key="4">
    <source>
        <dbReference type="SAM" id="MobiDB-lite"/>
    </source>
</evidence>